<dbReference type="AlphaFoldDB" id="A0A0A8ZE08"/>
<reference evidence="1" key="1">
    <citation type="submission" date="2014-09" db="EMBL/GenBank/DDBJ databases">
        <authorList>
            <person name="Magalhaes I.L.F."/>
            <person name="Oliveira U."/>
            <person name="Santos F.R."/>
            <person name="Vidigal T.H.D.A."/>
            <person name="Brescovit A.D."/>
            <person name="Santos A.J."/>
        </authorList>
    </citation>
    <scope>NUCLEOTIDE SEQUENCE</scope>
    <source>
        <tissue evidence="1">Shoot tissue taken approximately 20 cm above the soil surface</tissue>
    </source>
</reference>
<evidence type="ECO:0000313" key="1">
    <source>
        <dbReference type="EMBL" id="JAD37046.1"/>
    </source>
</evidence>
<proteinExistence type="predicted"/>
<name>A0A0A8ZE08_ARUDO</name>
<accession>A0A0A8ZE08</accession>
<protein>
    <submittedName>
        <fullName evidence="1">Uncharacterized protein</fullName>
    </submittedName>
</protein>
<sequence>MQSNAGRMLDHNILKIALKVACNMYHPKELQHVTHAI</sequence>
<dbReference type="EMBL" id="GBRH01260849">
    <property type="protein sequence ID" value="JAD37046.1"/>
    <property type="molecule type" value="Transcribed_RNA"/>
</dbReference>
<organism evidence="1">
    <name type="scientific">Arundo donax</name>
    <name type="common">Giant reed</name>
    <name type="synonym">Donax arundinaceus</name>
    <dbReference type="NCBI Taxonomy" id="35708"/>
    <lineage>
        <taxon>Eukaryota</taxon>
        <taxon>Viridiplantae</taxon>
        <taxon>Streptophyta</taxon>
        <taxon>Embryophyta</taxon>
        <taxon>Tracheophyta</taxon>
        <taxon>Spermatophyta</taxon>
        <taxon>Magnoliopsida</taxon>
        <taxon>Liliopsida</taxon>
        <taxon>Poales</taxon>
        <taxon>Poaceae</taxon>
        <taxon>PACMAD clade</taxon>
        <taxon>Arundinoideae</taxon>
        <taxon>Arundineae</taxon>
        <taxon>Arundo</taxon>
    </lineage>
</organism>
<reference evidence="1" key="2">
    <citation type="journal article" date="2015" name="Data Brief">
        <title>Shoot transcriptome of the giant reed, Arundo donax.</title>
        <authorList>
            <person name="Barrero R.A."/>
            <person name="Guerrero F.D."/>
            <person name="Moolhuijzen P."/>
            <person name="Goolsby J.A."/>
            <person name="Tidwell J."/>
            <person name="Bellgard S.E."/>
            <person name="Bellgard M.I."/>
        </authorList>
    </citation>
    <scope>NUCLEOTIDE SEQUENCE</scope>
    <source>
        <tissue evidence="1">Shoot tissue taken approximately 20 cm above the soil surface</tissue>
    </source>
</reference>